<evidence type="ECO:0000313" key="10">
    <source>
        <dbReference type="Proteomes" id="UP000504623"/>
    </source>
</evidence>
<keyword evidence="1 7" id="KW-0645">Protease</keyword>
<keyword evidence="2 8" id="KW-0732">Signal</keyword>
<dbReference type="FunFam" id="2.40.10.10:FF:000120">
    <property type="entry name" value="Putative serine protease"/>
    <property type="match status" value="1"/>
</dbReference>
<dbReference type="InterPro" id="IPR001254">
    <property type="entry name" value="Trypsin_dom"/>
</dbReference>
<dbReference type="OrthoDB" id="5565075at2759"/>
<dbReference type="CDD" id="cd00190">
    <property type="entry name" value="Tryp_SPc"/>
    <property type="match status" value="1"/>
</dbReference>
<keyword evidence="10" id="KW-1185">Reference proteome</keyword>
<dbReference type="InterPro" id="IPR009003">
    <property type="entry name" value="Peptidase_S1_PA"/>
</dbReference>
<dbReference type="PRINTS" id="PR00722">
    <property type="entry name" value="CHYMOTRYPSIN"/>
</dbReference>
<keyword evidence="4 7" id="KW-0720">Serine protease</keyword>
<evidence type="ECO:0000256" key="8">
    <source>
        <dbReference type="SAM" id="SignalP"/>
    </source>
</evidence>
<keyword evidence="3 7" id="KW-0378">Hydrolase</keyword>
<dbReference type="Gene3D" id="2.40.10.10">
    <property type="entry name" value="Trypsin-like serine proteases"/>
    <property type="match status" value="2"/>
</dbReference>
<dbReference type="GO" id="GO:0004252">
    <property type="term" value="F:serine-type endopeptidase activity"/>
    <property type="evidence" value="ECO:0007669"/>
    <property type="project" value="InterPro"/>
</dbReference>
<dbReference type="GO" id="GO:0006508">
    <property type="term" value="P:proteolysis"/>
    <property type="evidence" value="ECO:0007669"/>
    <property type="project" value="UniProtKB-KW"/>
</dbReference>
<dbReference type="PROSITE" id="PS00135">
    <property type="entry name" value="TRYPSIN_SER"/>
    <property type="match status" value="1"/>
</dbReference>
<feature type="signal peptide" evidence="8">
    <location>
        <begin position="1"/>
        <end position="18"/>
    </location>
</feature>
<dbReference type="PROSITE" id="PS50240">
    <property type="entry name" value="TRYPSIN_DOM"/>
    <property type="match status" value="1"/>
</dbReference>
<evidence type="ECO:0000256" key="3">
    <source>
        <dbReference type="ARBA" id="ARBA00022801"/>
    </source>
</evidence>
<dbReference type="PROSITE" id="PS00134">
    <property type="entry name" value="TRYPSIN_HIS"/>
    <property type="match status" value="1"/>
</dbReference>
<dbReference type="Pfam" id="PF00089">
    <property type="entry name" value="Trypsin"/>
    <property type="match status" value="1"/>
</dbReference>
<dbReference type="PANTHER" id="PTHR24271">
    <property type="entry name" value="KALLIKREIN-RELATED"/>
    <property type="match status" value="1"/>
</dbReference>
<reference evidence="11" key="1">
    <citation type="submission" date="2025-08" db="UniProtKB">
        <authorList>
            <consortium name="RefSeq"/>
        </authorList>
    </citation>
    <scope>IDENTIFICATION</scope>
    <source>
        <tissue evidence="11">Spleen</tissue>
    </source>
</reference>
<dbReference type="GO" id="GO:0005737">
    <property type="term" value="C:cytoplasm"/>
    <property type="evidence" value="ECO:0007669"/>
    <property type="project" value="TreeGrafter"/>
</dbReference>
<sequence length="250" mass="27911">MRLLLLLLVCILVPRTETGEIIGGHEAQPHSRPYMAYVHFWKDGKHKCGGFLIQEDVVLTAAHCFGSFMSVTMGAHDISQKEETQQVIPVKKPIPHPDYDKKTHVNDIMLLQLEKRAKLTNAVDILQLPKTETQITPGTICSVAGWGKLSLKISTSKLHEVNLAVQNDKECVSRYRDYKSASEICVGDRKKKASSFQGDSGGPLVCDNVAQGIVSYGRKNATPPRVFTKVSRFLKWIKEIIKSLQIKKSD</sequence>
<dbReference type="SMART" id="SM00020">
    <property type="entry name" value="Tryp_SPc"/>
    <property type="match status" value="1"/>
</dbReference>
<evidence type="ECO:0000256" key="6">
    <source>
        <dbReference type="ARBA" id="ARBA00023157"/>
    </source>
</evidence>
<dbReference type="GeneID" id="102838517"/>
<gene>
    <name evidence="11" type="primary">LOC102838517</name>
</gene>
<evidence type="ECO:0000256" key="2">
    <source>
        <dbReference type="ARBA" id="ARBA00022729"/>
    </source>
</evidence>
<dbReference type="PANTHER" id="PTHR24271:SF58">
    <property type="entry name" value="DUODENASE-1"/>
    <property type="match status" value="1"/>
</dbReference>
<accession>A0A9B0T9Y1</accession>
<dbReference type="InterPro" id="IPR033116">
    <property type="entry name" value="TRYPSIN_SER"/>
</dbReference>
<feature type="domain" description="Peptidase S1" evidence="9">
    <location>
        <begin position="21"/>
        <end position="242"/>
    </location>
</feature>
<dbReference type="InterPro" id="IPR001314">
    <property type="entry name" value="Peptidase_S1A"/>
</dbReference>
<keyword evidence="5" id="KW-0865">Zymogen</keyword>
<dbReference type="SUPFAM" id="SSF50494">
    <property type="entry name" value="Trypsin-like serine proteases"/>
    <property type="match status" value="1"/>
</dbReference>
<name>A0A9B0T9Y1_CHRAS</name>
<feature type="chain" id="PRO_5038483399" evidence="8">
    <location>
        <begin position="19"/>
        <end position="250"/>
    </location>
</feature>
<evidence type="ECO:0000259" key="9">
    <source>
        <dbReference type="PROSITE" id="PS50240"/>
    </source>
</evidence>
<evidence type="ECO:0000256" key="7">
    <source>
        <dbReference type="RuleBase" id="RU363034"/>
    </source>
</evidence>
<dbReference type="InterPro" id="IPR018114">
    <property type="entry name" value="TRYPSIN_HIS"/>
</dbReference>
<evidence type="ECO:0000256" key="4">
    <source>
        <dbReference type="ARBA" id="ARBA00022825"/>
    </source>
</evidence>
<keyword evidence="6" id="KW-1015">Disulfide bond</keyword>
<evidence type="ECO:0000256" key="5">
    <source>
        <dbReference type="ARBA" id="ARBA00023145"/>
    </source>
</evidence>
<dbReference type="InterPro" id="IPR043504">
    <property type="entry name" value="Peptidase_S1_PA_chymotrypsin"/>
</dbReference>
<evidence type="ECO:0000313" key="11">
    <source>
        <dbReference type="RefSeq" id="XP_006835573.1"/>
    </source>
</evidence>
<protein>
    <submittedName>
        <fullName evidence="11">Duodenase-1-like</fullName>
    </submittedName>
</protein>
<dbReference type="AlphaFoldDB" id="A0A9B0T9Y1"/>
<dbReference type="RefSeq" id="XP_006835573.1">
    <property type="nucleotide sequence ID" value="XM_006835510.1"/>
</dbReference>
<organism evidence="10 11">
    <name type="scientific">Chrysochloris asiatica</name>
    <name type="common">Cape golden mole</name>
    <dbReference type="NCBI Taxonomy" id="185453"/>
    <lineage>
        <taxon>Eukaryota</taxon>
        <taxon>Metazoa</taxon>
        <taxon>Chordata</taxon>
        <taxon>Craniata</taxon>
        <taxon>Vertebrata</taxon>
        <taxon>Euteleostomi</taxon>
        <taxon>Mammalia</taxon>
        <taxon>Eutheria</taxon>
        <taxon>Afrotheria</taxon>
        <taxon>Chrysochloridae</taxon>
        <taxon>Chrysochlorinae</taxon>
        <taxon>Chrysochloris</taxon>
    </lineage>
</organism>
<evidence type="ECO:0000256" key="1">
    <source>
        <dbReference type="ARBA" id="ARBA00022670"/>
    </source>
</evidence>
<proteinExistence type="predicted"/>
<dbReference type="Proteomes" id="UP000504623">
    <property type="component" value="Unplaced"/>
</dbReference>